<dbReference type="GO" id="GO:0000182">
    <property type="term" value="F:rDNA binding"/>
    <property type="evidence" value="ECO:0007669"/>
    <property type="project" value="TreeGrafter"/>
</dbReference>
<feature type="compositionally biased region" description="Polar residues" evidence="1">
    <location>
        <begin position="1"/>
        <end position="12"/>
    </location>
</feature>
<name>A0AAV9XCB8_9PEZI</name>
<feature type="region of interest" description="Disordered" evidence="1">
    <location>
        <begin position="1"/>
        <end position="213"/>
    </location>
</feature>
<reference evidence="2 3" key="1">
    <citation type="submission" date="2019-10" db="EMBL/GenBank/DDBJ databases">
        <authorList>
            <person name="Palmer J.M."/>
        </authorList>
    </citation>
    <scope>NUCLEOTIDE SEQUENCE [LARGE SCALE GENOMIC DNA]</scope>
    <source>
        <strain evidence="2 3">TWF694</strain>
    </source>
</reference>
<dbReference type="InterPro" id="IPR039601">
    <property type="entry name" value="Rrn5"/>
</dbReference>
<evidence type="ECO:0000313" key="2">
    <source>
        <dbReference type="EMBL" id="KAK6537558.1"/>
    </source>
</evidence>
<keyword evidence="3" id="KW-1185">Reference proteome</keyword>
<dbReference type="AlphaFoldDB" id="A0AAV9XCB8"/>
<accession>A0AAV9XCB8</accession>
<protein>
    <submittedName>
        <fullName evidence="2">Uncharacterized protein</fullName>
    </submittedName>
</protein>
<feature type="compositionally biased region" description="Acidic residues" evidence="1">
    <location>
        <begin position="566"/>
        <end position="582"/>
    </location>
</feature>
<dbReference type="GO" id="GO:0006361">
    <property type="term" value="P:transcription initiation at RNA polymerase I promoter"/>
    <property type="evidence" value="ECO:0007669"/>
    <property type="project" value="TreeGrafter"/>
</dbReference>
<evidence type="ECO:0000313" key="3">
    <source>
        <dbReference type="Proteomes" id="UP001365542"/>
    </source>
</evidence>
<feature type="compositionally biased region" description="Acidic residues" evidence="1">
    <location>
        <begin position="13"/>
        <end position="27"/>
    </location>
</feature>
<dbReference type="EMBL" id="JAVHJO010000009">
    <property type="protein sequence ID" value="KAK6537558.1"/>
    <property type="molecule type" value="Genomic_DNA"/>
</dbReference>
<feature type="region of interest" description="Disordered" evidence="1">
    <location>
        <begin position="742"/>
        <end position="797"/>
    </location>
</feature>
<proteinExistence type="predicted"/>
<evidence type="ECO:0000256" key="1">
    <source>
        <dbReference type="SAM" id="MobiDB-lite"/>
    </source>
</evidence>
<feature type="compositionally biased region" description="Acidic residues" evidence="1">
    <location>
        <begin position="755"/>
        <end position="797"/>
    </location>
</feature>
<feature type="compositionally biased region" description="Acidic residues" evidence="1">
    <location>
        <begin position="160"/>
        <end position="171"/>
    </location>
</feature>
<feature type="compositionally biased region" description="Acidic residues" evidence="1">
    <location>
        <begin position="110"/>
        <end position="127"/>
    </location>
</feature>
<dbReference type="Proteomes" id="UP001365542">
    <property type="component" value="Unassembled WGS sequence"/>
</dbReference>
<comment type="caution">
    <text evidence="2">The sequence shown here is derived from an EMBL/GenBank/DDBJ whole genome shotgun (WGS) entry which is preliminary data.</text>
</comment>
<dbReference type="GO" id="GO:0001181">
    <property type="term" value="F:RNA polymerase I general transcription initiation factor activity"/>
    <property type="evidence" value="ECO:0007669"/>
    <property type="project" value="TreeGrafter"/>
</dbReference>
<dbReference type="GO" id="GO:0042790">
    <property type="term" value="P:nucleolar large rRNA transcription by RNA polymerase I"/>
    <property type="evidence" value="ECO:0007669"/>
    <property type="project" value="InterPro"/>
</dbReference>
<feature type="compositionally biased region" description="Acidic residues" evidence="1">
    <location>
        <begin position="43"/>
        <end position="59"/>
    </location>
</feature>
<sequence length="797" mass="90869">MSSTATSTSSEDGSADEDDQPQESNDDEASHSALGTHGITRDDNDDSSDEMDDETDESDSGVGKGIGSGRTVGRSVVLVAGKRPVGVSEGDDDDNDTGVRIRRKRTKVDIEDESGNEDMDVDEDEEVLDKSDSPGIGTETVATSGRSRRRFYFEDSSSSSDDDDDEEEGTEEPTALLTLLRQKEEANAARRMKRAAAKDSPQPSAPVKKTRGKAQPLINDPYRELLNDAINNARTRTVYPCVRFNSSEIDNILWTTSEKERFFRALPRLGRYNPVTLAEEVRTKSVIEVQGYLDALARELDRRLPLVGVSKHSLLLMEDIPAAVEVSEDCERALEAEADRVGAYIERMGEKERKQKWGDEGDSLDLETAKSAVESSASEEGVDDPLLEPTNWLRLSERIFMASKYDKTTGRPAIHKQTLKDLGTLVKSVTQRLVHICLYQTHSRIKAHQASRYNNAVLPEVTRRDVAAALNILGMPFTSEDYWRKLPRRFQLNVISEDSKAKRGQIPEFMNYNDVEEELKVFEPIKFHKDPKKVEVEDFQQEEEEDDGMFSWVDDEEDELYHRYESEEDDNEDENEEDETDESTSNSEQESDGKPRRGKSELAKYLDTQINLESFLPGRLIHPLTQRQKKQMLDELHFINDDEKYLNAVDKFHSALEEEKLWKLLGGGKDIIQNMEKVVEESEDKIPEEPKLRGFRRLEKWKRDGDWRAEAEQALPIWQQKYYRKLWEREKIVRIKKPYIRRRKGKAVNQSDAQGNDDEEEGHEEEEESEEDEIIIDSSDEDDLSGDQDSNDESASA</sequence>
<gene>
    <name evidence="2" type="ORF">TWF694_011740</name>
</gene>
<dbReference type="PANTHER" id="PTHR28079:SF1">
    <property type="entry name" value="RNA POLYMERASE I-SPECIFIC TRANSCRIPTION INITIATION FACTOR RRN5"/>
    <property type="match status" value="1"/>
</dbReference>
<feature type="region of interest" description="Disordered" evidence="1">
    <location>
        <begin position="564"/>
        <end position="598"/>
    </location>
</feature>
<organism evidence="2 3">
    <name type="scientific">Orbilia ellipsospora</name>
    <dbReference type="NCBI Taxonomy" id="2528407"/>
    <lineage>
        <taxon>Eukaryota</taxon>
        <taxon>Fungi</taxon>
        <taxon>Dikarya</taxon>
        <taxon>Ascomycota</taxon>
        <taxon>Pezizomycotina</taxon>
        <taxon>Orbiliomycetes</taxon>
        <taxon>Orbiliales</taxon>
        <taxon>Orbiliaceae</taxon>
        <taxon>Orbilia</taxon>
    </lineage>
</organism>
<dbReference type="GO" id="GO:0000500">
    <property type="term" value="C:RNA polymerase I upstream activating factor complex"/>
    <property type="evidence" value="ECO:0007669"/>
    <property type="project" value="InterPro"/>
</dbReference>
<dbReference type="PANTHER" id="PTHR28079">
    <property type="entry name" value="RNA POLYMERASE I-SPECIFIC TRANSCRIPTION INITIATION FACTOR RRN5"/>
    <property type="match status" value="1"/>
</dbReference>